<name>K0T0P6_THAOC</name>
<protein>
    <submittedName>
        <fullName evidence="2">Uncharacterized protein</fullName>
    </submittedName>
</protein>
<evidence type="ECO:0000313" key="2">
    <source>
        <dbReference type="EMBL" id="EJK66866.1"/>
    </source>
</evidence>
<proteinExistence type="predicted"/>
<organism evidence="2 3">
    <name type="scientific">Thalassiosira oceanica</name>
    <name type="common">Marine diatom</name>
    <dbReference type="NCBI Taxonomy" id="159749"/>
    <lineage>
        <taxon>Eukaryota</taxon>
        <taxon>Sar</taxon>
        <taxon>Stramenopiles</taxon>
        <taxon>Ochrophyta</taxon>
        <taxon>Bacillariophyta</taxon>
        <taxon>Coscinodiscophyceae</taxon>
        <taxon>Thalassiosirophycidae</taxon>
        <taxon>Thalassiosirales</taxon>
        <taxon>Thalassiosiraceae</taxon>
        <taxon>Thalassiosira</taxon>
    </lineage>
</organism>
<dbReference type="Proteomes" id="UP000266841">
    <property type="component" value="Unassembled WGS sequence"/>
</dbReference>
<keyword evidence="3" id="KW-1185">Reference proteome</keyword>
<dbReference type="AlphaFoldDB" id="K0T0P6"/>
<dbReference type="EMBL" id="AGNL01014112">
    <property type="protein sequence ID" value="EJK66866.1"/>
    <property type="molecule type" value="Genomic_DNA"/>
</dbReference>
<comment type="caution">
    <text evidence="2">The sequence shown here is derived from an EMBL/GenBank/DDBJ whole genome shotgun (WGS) entry which is preliminary data.</text>
</comment>
<evidence type="ECO:0000256" key="1">
    <source>
        <dbReference type="SAM" id="MobiDB-lite"/>
    </source>
</evidence>
<evidence type="ECO:0000313" key="3">
    <source>
        <dbReference type="Proteomes" id="UP000266841"/>
    </source>
</evidence>
<sequence>MTGRSVPLAGFPRGVLEEGSRPRIAAAAHRPAVGPTSTPQGPWTNNACGHNSTLISHVQQPIGSTFLIGVLTLPTASYLEQNYVLAITRPSIAHVTSRSCRVGWKMPNAPVTGLSSLELGLDSTPTHKSLHSTRQGGQSRPIVQLKSE</sequence>
<feature type="region of interest" description="Disordered" evidence="1">
    <location>
        <begin position="122"/>
        <end position="148"/>
    </location>
</feature>
<gene>
    <name evidence="2" type="ORF">THAOC_12166</name>
</gene>
<accession>K0T0P6</accession>
<reference evidence="2 3" key="1">
    <citation type="journal article" date="2012" name="Genome Biol.">
        <title>Genome and low-iron response of an oceanic diatom adapted to chronic iron limitation.</title>
        <authorList>
            <person name="Lommer M."/>
            <person name="Specht M."/>
            <person name="Roy A.S."/>
            <person name="Kraemer L."/>
            <person name="Andreson R."/>
            <person name="Gutowska M.A."/>
            <person name="Wolf J."/>
            <person name="Bergner S.V."/>
            <person name="Schilhabel M.B."/>
            <person name="Klostermeier U.C."/>
            <person name="Beiko R.G."/>
            <person name="Rosenstiel P."/>
            <person name="Hippler M."/>
            <person name="Laroche J."/>
        </authorList>
    </citation>
    <scope>NUCLEOTIDE SEQUENCE [LARGE SCALE GENOMIC DNA]</scope>
    <source>
        <strain evidence="2 3">CCMP1005</strain>
    </source>
</reference>
<feature type="compositionally biased region" description="Polar residues" evidence="1">
    <location>
        <begin position="123"/>
        <end position="138"/>
    </location>
</feature>